<dbReference type="GO" id="GO:0016020">
    <property type="term" value="C:membrane"/>
    <property type="evidence" value="ECO:0007669"/>
    <property type="project" value="InterPro"/>
</dbReference>
<gene>
    <name evidence="3" type="ORF">IAA08_07365</name>
</gene>
<proteinExistence type="predicted"/>
<evidence type="ECO:0000256" key="1">
    <source>
        <dbReference type="ARBA" id="ARBA00022679"/>
    </source>
</evidence>
<dbReference type="GO" id="GO:0016740">
    <property type="term" value="F:transferase activity"/>
    <property type="evidence" value="ECO:0007669"/>
    <property type="project" value="UniProtKB-KW"/>
</dbReference>
<dbReference type="Pfam" id="PF03610">
    <property type="entry name" value="EIIA-man"/>
    <property type="match status" value="1"/>
</dbReference>
<reference evidence="3" key="1">
    <citation type="journal article" date="2021" name="PeerJ">
        <title>Extensive microbial diversity within the chicken gut microbiome revealed by metagenomics and culture.</title>
        <authorList>
            <person name="Gilroy R."/>
            <person name="Ravi A."/>
            <person name="Getino M."/>
            <person name="Pursley I."/>
            <person name="Horton D.L."/>
            <person name="Alikhan N.F."/>
            <person name="Baker D."/>
            <person name="Gharbi K."/>
            <person name="Hall N."/>
            <person name="Watson M."/>
            <person name="Adriaenssens E.M."/>
            <person name="Foster-Nyarko E."/>
            <person name="Jarju S."/>
            <person name="Secka A."/>
            <person name="Antonio M."/>
            <person name="Oren A."/>
            <person name="Chaudhuri R.R."/>
            <person name="La Ragione R."/>
            <person name="Hildebrand F."/>
            <person name="Pallen M.J."/>
        </authorList>
    </citation>
    <scope>NUCLEOTIDE SEQUENCE</scope>
    <source>
        <strain evidence="3">CHK192-9172</strain>
    </source>
</reference>
<dbReference type="SUPFAM" id="SSF53062">
    <property type="entry name" value="PTS system fructose IIA component-like"/>
    <property type="match status" value="1"/>
</dbReference>
<evidence type="ECO:0000313" key="3">
    <source>
        <dbReference type="EMBL" id="HIZ07736.1"/>
    </source>
</evidence>
<accession>A0A9D2IGI3</accession>
<evidence type="ECO:0000259" key="2">
    <source>
        <dbReference type="PROSITE" id="PS51096"/>
    </source>
</evidence>
<feature type="domain" description="PTS EIIA type-4" evidence="2">
    <location>
        <begin position="1"/>
        <end position="42"/>
    </location>
</feature>
<organism evidence="3 4">
    <name type="scientific">Candidatus Eubacterium avistercoris</name>
    <dbReference type="NCBI Taxonomy" id="2838567"/>
    <lineage>
        <taxon>Bacteria</taxon>
        <taxon>Bacillati</taxon>
        <taxon>Bacillota</taxon>
        <taxon>Clostridia</taxon>
        <taxon>Eubacteriales</taxon>
        <taxon>Eubacteriaceae</taxon>
        <taxon>Eubacterium</taxon>
    </lineage>
</organism>
<dbReference type="GO" id="GO:0009401">
    <property type="term" value="P:phosphoenolpyruvate-dependent sugar phosphotransferase system"/>
    <property type="evidence" value="ECO:0007669"/>
    <property type="project" value="InterPro"/>
</dbReference>
<dbReference type="EMBL" id="DXCH01000204">
    <property type="protein sequence ID" value="HIZ07736.1"/>
    <property type="molecule type" value="Genomic_DNA"/>
</dbReference>
<dbReference type="Gene3D" id="3.40.50.510">
    <property type="entry name" value="Phosphotransferase system, mannose-type IIA component"/>
    <property type="match status" value="1"/>
</dbReference>
<reference evidence="3" key="2">
    <citation type="submission" date="2021-04" db="EMBL/GenBank/DDBJ databases">
        <authorList>
            <person name="Gilroy R."/>
        </authorList>
    </citation>
    <scope>NUCLEOTIDE SEQUENCE</scope>
    <source>
        <strain evidence="3">CHK192-9172</strain>
    </source>
</reference>
<dbReference type="InterPro" id="IPR036662">
    <property type="entry name" value="PTS_EIIA_man-typ_sf"/>
</dbReference>
<evidence type="ECO:0000313" key="4">
    <source>
        <dbReference type="Proteomes" id="UP000824024"/>
    </source>
</evidence>
<name>A0A9D2IGI3_9FIRM</name>
<comment type="caution">
    <text evidence="3">The sequence shown here is derived from an EMBL/GenBank/DDBJ whole genome shotgun (WGS) entry which is preliminary data.</text>
</comment>
<dbReference type="AlphaFoldDB" id="A0A9D2IGI3"/>
<feature type="non-terminal residue" evidence="3">
    <location>
        <position position="42"/>
    </location>
</feature>
<dbReference type="Proteomes" id="UP000824024">
    <property type="component" value="Unassembled WGS sequence"/>
</dbReference>
<keyword evidence="1" id="KW-0808">Transferase</keyword>
<sequence length="42" mass="4454">MGGILLISHGRFAEGLKEAAEMLCGECPQLFTACLEVSDSPE</sequence>
<dbReference type="InterPro" id="IPR004701">
    <property type="entry name" value="PTS_EIIA_man-typ"/>
</dbReference>
<protein>
    <recommendedName>
        <fullName evidence="2">PTS EIIA type-4 domain-containing protein</fullName>
    </recommendedName>
</protein>
<dbReference type="PROSITE" id="PS51096">
    <property type="entry name" value="PTS_EIIA_TYPE_4"/>
    <property type="match status" value="1"/>
</dbReference>